<gene>
    <name evidence="1" type="ORF">L798_08537</name>
</gene>
<keyword evidence="2" id="KW-1185">Reference proteome</keyword>
<protein>
    <submittedName>
        <fullName evidence="1">Uncharacterized protein</fullName>
    </submittedName>
</protein>
<proteinExistence type="predicted"/>
<reference evidence="1 2" key="1">
    <citation type="journal article" date="2014" name="Nat. Commun.">
        <title>Molecular traces of alternative social organization in a termite genome.</title>
        <authorList>
            <person name="Terrapon N."/>
            <person name="Li C."/>
            <person name="Robertson H.M."/>
            <person name="Ji L."/>
            <person name="Meng X."/>
            <person name="Booth W."/>
            <person name="Chen Z."/>
            <person name="Childers C.P."/>
            <person name="Glastad K.M."/>
            <person name="Gokhale K."/>
            <person name="Gowin J."/>
            <person name="Gronenberg W."/>
            <person name="Hermansen R.A."/>
            <person name="Hu H."/>
            <person name="Hunt B.G."/>
            <person name="Huylmans A.K."/>
            <person name="Khalil S.M."/>
            <person name="Mitchell R.D."/>
            <person name="Munoz-Torres M.C."/>
            <person name="Mustard J.A."/>
            <person name="Pan H."/>
            <person name="Reese J.T."/>
            <person name="Scharf M.E."/>
            <person name="Sun F."/>
            <person name="Vogel H."/>
            <person name="Xiao J."/>
            <person name="Yang W."/>
            <person name="Yang Z."/>
            <person name="Yang Z."/>
            <person name="Zhou J."/>
            <person name="Zhu J."/>
            <person name="Brent C.S."/>
            <person name="Elsik C.G."/>
            <person name="Goodisman M.A."/>
            <person name="Liberles D.A."/>
            <person name="Roe R.M."/>
            <person name="Vargo E.L."/>
            <person name="Vilcinskas A."/>
            <person name="Wang J."/>
            <person name="Bornberg-Bauer E."/>
            <person name="Korb J."/>
            <person name="Zhang G."/>
            <person name="Liebig J."/>
        </authorList>
    </citation>
    <scope>NUCLEOTIDE SEQUENCE [LARGE SCALE GENOMIC DNA]</scope>
    <source>
        <tissue evidence="1">Whole organism</tissue>
    </source>
</reference>
<evidence type="ECO:0000313" key="2">
    <source>
        <dbReference type="Proteomes" id="UP000027135"/>
    </source>
</evidence>
<evidence type="ECO:0000313" key="1">
    <source>
        <dbReference type="EMBL" id="KDR17337.1"/>
    </source>
</evidence>
<accession>A0A067RC18</accession>
<organism evidence="1 2">
    <name type="scientific">Zootermopsis nevadensis</name>
    <name type="common">Dampwood termite</name>
    <dbReference type="NCBI Taxonomy" id="136037"/>
    <lineage>
        <taxon>Eukaryota</taxon>
        <taxon>Metazoa</taxon>
        <taxon>Ecdysozoa</taxon>
        <taxon>Arthropoda</taxon>
        <taxon>Hexapoda</taxon>
        <taxon>Insecta</taxon>
        <taxon>Pterygota</taxon>
        <taxon>Neoptera</taxon>
        <taxon>Polyneoptera</taxon>
        <taxon>Dictyoptera</taxon>
        <taxon>Blattodea</taxon>
        <taxon>Blattoidea</taxon>
        <taxon>Termitoidae</taxon>
        <taxon>Termopsidae</taxon>
        <taxon>Zootermopsis</taxon>
    </lineage>
</organism>
<sequence>MYDFYSSFFRSSCLHTPRPPPPPCAVLAFLSSEMRSAVKGFRREKAPGADDITAELLKSCGFRLYTALASRFSRYLRDGEVPDDWHFSRTILLFKKSDREDLANTGRSASSPSSTRSLRGACFRRRNL</sequence>
<dbReference type="Proteomes" id="UP000027135">
    <property type="component" value="Unassembled WGS sequence"/>
</dbReference>
<dbReference type="OMA" id="FTRNPSH"/>
<name>A0A067RC18_ZOONE</name>
<dbReference type="AlphaFoldDB" id="A0A067RC18"/>
<dbReference type="eggNOG" id="KOG1075">
    <property type="taxonomic scope" value="Eukaryota"/>
</dbReference>
<dbReference type="InParanoid" id="A0A067RC18"/>
<dbReference type="EMBL" id="KK852744">
    <property type="protein sequence ID" value="KDR17337.1"/>
    <property type="molecule type" value="Genomic_DNA"/>
</dbReference>